<dbReference type="EMBL" id="FOPK01000002">
    <property type="protein sequence ID" value="SFG33145.1"/>
    <property type="molecule type" value="Genomic_DNA"/>
</dbReference>
<evidence type="ECO:0000256" key="2">
    <source>
        <dbReference type="ARBA" id="ARBA00009477"/>
    </source>
</evidence>
<dbReference type="RefSeq" id="WP_075380193.1">
    <property type="nucleotide sequence ID" value="NZ_CP015367.1"/>
</dbReference>
<feature type="domain" description="Multidrug resistance protein MdtA-like alpha-helical hairpin" evidence="9">
    <location>
        <begin position="121"/>
        <end position="190"/>
    </location>
</feature>
<evidence type="ECO:0000313" key="14">
    <source>
        <dbReference type="EMBL" id="SFG33145.1"/>
    </source>
</evidence>
<reference evidence="13 15" key="1">
    <citation type="submission" date="2016-04" db="EMBL/GenBank/DDBJ databases">
        <title>Complete genome sequencing and analysis of CBMB27, Methylobacterium phyllosphaerae isolated from leaf tissues of rice (Oryza sativa L.).</title>
        <authorList>
            <person name="Lee Y."/>
            <person name="Hwangbo K."/>
            <person name="Chung H."/>
            <person name="Yoo J."/>
            <person name="Kim K.Y."/>
            <person name="Sa T.M."/>
            <person name="Um Y."/>
            <person name="Madhaiyan M."/>
        </authorList>
    </citation>
    <scope>NUCLEOTIDE SEQUENCE [LARGE SCALE GENOMIC DNA]</scope>
    <source>
        <strain evidence="13 15">CBMB27</strain>
    </source>
</reference>
<dbReference type="GO" id="GO:0015562">
    <property type="term" value="F:efflux transmembrane transporter activity"/>
    <property type="evidence" value="ECO:0007669"/>
    <property type="project" value="TreeGrafter"/>
</dbReference>
<dbReference type="Pfam" id="PF25944">
    <property type="entry name" value="Beta-barrel_RND"/>
    <property type="match status" value="1"/>
</dbReference>
<dbReference type="Gene3D" id="2.40.420.20">
    <property type="match status" value="1"/>
</dbReference>
<keyword evidence="3" id="KW-0813">Transport</keyword>
<dbReference type="Gene3D" id="2.40.30.170">
    <property type="match status" value="1"/>
</dbReference>
<feature type="domain" description="Multidrug resistance protein MdtA-like barrel-sandwich hybrid" evidence="10">
    <location>
        <begin position="82"/>
        <end position="223"/>
    </location>
</feature>
<name>A0AAE8HNE1_9HYPH</name>
<feature type="region of interest" description="Disordered" evidence="8">
    <location>
        <begin position="380"/>
        <end position="405"/>
    </location>
</feature>
<keyword evidence="4" id="KW-1003">Cell membrane</keyword>
<comment type="subcellular location">
    <subcellularLocation>
        <location evidence="1">Cell membrane</location>
    </subcellularLocation>
</comment>
<evidence type="ECO:0000256" key="8">
    <source>
        <dbReference type="SAM" id="MobiDB-lite"/>
    </source>
</evidence>
<feature type="domain" description="Multidrug resistance protein MdtA-like beta-barrel" evidence="11">
    <location>
        <begin position="226"/>
        <end position="307"/>
    </location>
</feature>
<dbReference type="Gene3D" id="1.10.287.470">
    <property type="entry name" value="Helix hairpin bin"/>
    <property type="match status" value="1"/>
</dbReference>
<feature type="coiled-coil region" evidence="7">
    <location>
        <begin position="121"/>
        <end position="179"/>
    </location>
</feature>
<evidence type="ECO:0000259" key="12">
    <source>
        <dbReference type="Pfam" id="PF25967"/>
    </source>
</evidence>
<dbReference type="SUPFAM" id="SSF111369">
    <property type="entry name" value="HlyD-like secretion proteins"/>
    <property type="match status" value="1"/>
</dbReference>
<evidence type="ECO:0000256" key="4">
    <source>
        <dbReference type="ARBA" id="ARBA00022475"/>
    </source>
</evidence>
<organism evidence="14 16">
    <name type="scientific">Methylobacterium phyllosphaerae</name>
    <dbReference type="NCBI Taxonomy" id="418223"/>
    <lineage>
        <taxon>Bacteria</taxon>
        <taxon>Pseudomonadati</taxon>
        <taxon>Pseudomonadota</taxon>
        <taxon>Alphaproteobacteria</taxon>
        <taxon>Hyphomicrobiales</taxon>
        <taxon>Methylobacteriaceae</taxon>
        <taxon>Methylobacterium</taxon>
    </lineage>
</organism>
<dbReference type="InterPro" id="IPR058625">
    <property type="entry name" value="MdtA-like_BSH"/>
</dbReference>
<dbReference type="Gene3D" id="2.40.50.100">
    <property type="match status" value="1"/>
</dbReference>
<dbReference type="NCBIfam" id="TIGR01730">
    <property type="entry name" value="RND_mfp"/>
    <property type="match status" value="1"/>
</dbReference>
<evidence type="ECO:0000256" key="1">
    <source>
        <dbReference type="ARBA" id="ARBA00004236"/>
    </source>
</evidence>
<evidence type="ECO:0000259" key="10">
    <source>
        <dbReference type="Pfam" id="PF25917"/>
    </source>
</evidence>
<keyword evidence="6" id="KW-0472">Membrane</keyword>
<keyword evidence="5" id="KW-0997">Cell inner membrane</keyword>
<evidence type="ECO:0000256" key="3">
    <source>
        <dbReference type="ARBA" id="ARBA00022448"/>
    </source>
</evidence>
<evidence type="ECO:0000313" key="15">
    <source>
        <dbReference type="Proteomes" id="UP000185487"/>
    </source>
</evidence>
<evidence type="ECO:0000256" key="7">
    <source>
        <dbReference type="SAM" id="Coils"/>
    </source>
</evidence>
<evidence type="ECO:0000256" key="6">
    <source>
        <dbReference type="ARBA" id="ARBA00023136"/>
    </source>
</evidence>
<evidence type="ECO:0000259" key="9">
    <source>
        <dbReference type="Pfam" id="PF25876"/>
    </source>
</evidence>
<evidence type="ECO:0000313" key="13">
    <source>
        <dbReference type="EMBL" id="APT30980.1"/>
    </source>
</evidence>
<dbReference type="Pfam" id="PF25917">
    <property type="entry name" value="BSH_RND"/>
    <property type="match status" value="1"/>
</dbReference>
<dbReference type="InterPro" id="IPR058626">
    <property type="entry name" value="MdtA-like_b-barrel"/>
</dbReference>
<dbReference type="InterPro" id="IPR058624">
    <property type="entry name" value="MdtA-like_HH"/>
</dbReference>
<gene>
    <name evidence="13" type="ORF">MCBMB27_01689</name>
    <name evidence="14" type="ORF">SAMN05192567_102139</name>
</gene>
<dbReference type="PANTHER" id="PTHR30469">
    <property type="entry name" value="MULTIDRUG RESISTANCE PROTEIN MDTA"/>
    <property type="match status" value="1"/>
</dbReference>
<dbReference type="GO" id="GO:1990281">
    <property type="term" value="C:efflux pump complex"/>
    <property type="evidence" value="ECO:0007669"/>
    <property type="project" value="TreeGrafter"/>
</dbReference>
<feature type="domain" description="Multidrug resistance protein MdtA-like C-terminal permuted SH3" evidence="12">
    <location>
        <begin position="312"/>
        <end position="370"/>
    </location>
</feature>
<reference evidence="14 16" key="2">
    <citation type="submission" date="2016-10" db="EMBL/GenBank/DDBJ databases">
        <authorList>
            <person name="Varghese N."/>
            <person name="Submissions S."/>
        </authorList>
    </citation>
    <scope>NUCLEOTIDE SEQUENCE [LARGE SCALE GENOMIC DNA]</scope>
    <source>
        <strain evidence="14 16">CBMB27</strain>
    </source>
</reference>
<evidence type="ECO:0000259" key="11">
    <source>
        <dbReference type="Pfam" id="PF25944"/>
    </source>
</evidence>
<protein>
    <submittedName>
        <fullName evidence="14">Membrane fusion protein, multidrug efflux system</fullName>
    </submittedName>
    <submittedName>
        <fullName evidence="13">Multidrug resistance protein MdtA</fullName>
    </submittedName>
</protein>
<evidence type="ECO:0000256" key="5">
    <source>
        <dbReference type="ARBA" id="ARBA00022519"/>
    </source>
</evidence>
<dbReference type="InterPro" id="IPR058627">
    <property type="entry name" value="MdtA-like_C"/>
</dbReference>
<accession>A0AAE8HNE1</accession>
<dbReference type="InterPro" id="IPR006143">
    <property type="entry name" value="RND_pump_MFP"/>
</dbReference>
<proteinExistence type="inferred from homology"/>
<dbReference type="EMBL" id="CP015367">
    <property type="protein sequence ID" value="APT30980.1"/>
    <property type="molecule type" value="Genomic_DNA"/>
</dbReference>
<keyword evidence="15" id="KW-1185">Reference proteome</keyword>
<comment type="similarity">
    <text evidence="2">Belongs to the membrane fusion protein (MFP) (TC 8.A.1) family.</text>
</comment>
<dbReference type="Pfam" id="PF25967">
    <property type="entry name" value="RND-MFP_C"/>
    <property type="match status" value="1"/>
</dbReference>
<sequence>MRAGIRYGLLGCGAALVLAAGGWFAMGRPDPSVLMAALPWSDRPPETAEAEPPIAVTVTTARTQAVPISFTYTGTIIAQQDAALRARVTGNVTDRPFEPGGHVKKGQVLFRIDPRPFQVALAQAQAQEAQAKAQLQFAQAEVSRTDTLADKGYASEQRLQQLQSNAASAAAQVQGAEAAIARQNLNLDYAVVNAPFDGRASLSIVNPGDLVIENQTQLVTVVQLDPIDVQMALSSEDSEALREAMQKGPVTVEVLDEAGKPMRDAKVYQLDNRFDPRTARRLVRALLPNTDERFLPGQFIRARVKTGTEEKLLVPTIALSARLAQQIVYVVDDQGVVRQKPVTTGDSFGEDTAILAGLKAGERVVTDHLQDMRQDLKVEIRSAEADGPSKPPATKAGGRDADDRG</sequence>
<dbReference type="KEGG" id="mphy:MCBMB27_01689"/>
<evidence type="ECO:0000313" key="16">
    <source>
        <dbReference type="Proteomes" id="UP000199140"/>
    </source>
</evidence>
<dbReference type="Proteomes" id="UP000199140">
    <property type="component" value="Unassembled WGS sequence"/>
</dbReference>
<keyword evidence="7" id="KW-0175">Coiled coil</keyword>
<dbReference type="Proteomes" id="UP000185487">
    <property type="component" value="Chromosome"/>
</dbReference>
<dbReference type="AlphaFoldDB" id="A0AAE8HNE1"/>
<dbReference type="PANTHER" id="PTHR30469:SF36">
    <property type="entry name" value="BLL3903 PROTEIN"/>
    <property type="match status" value="1"/>
</dbReference>
<dbReference type="Pfam" id="PF25876">
    <property type="entry name" value="HH_MFP_RND"/>
    <property type="match status" value="1"/>
</dbReference>